<name>A0A9X0ANS2_9HELO</name>
<feature type="coiled-coil region" evidence="1">
    <location>
        <begin position="42"/>
        <end position="69"/>
    </location>
</feature>
<evidence type="ECO:0000313" key="3">
    <source>
        <dbReference type="Proteomes" id="UP001152300"/>
    </source>
</evidence>
<comment type="caution">
    <text evidence="2">The sequence shown here is derived from an EMBL/GenBank/DDBJ whole genome shotgun (WGS) entry which is preliminary data.</text>
</comment>
<evidence type="ECO:0000256" key="1">
    <source>
        <dbReference type="SAM" id="Coils"/>
    </source>
</evidence>
<accession>A0A9X0ANS2</accession>
<keyword evidence="3" id="KW-1185">Reference proteome</keyword>
<proteinExistence type="predicted"/>
<evidence type="ECO:0000313" key="2">
    <source>
        <dbReference type="EMBL" id="KAJ8066177.1"/>
    </source>
</evidence>
<organism evidence="2 3">
    <name type="scientific">Sclerotinia nivalis</name>
    <dbReference type="NCBI Taxonomy" id="352851"/>
    <lineage>
        <taxon>Eukaryota</taxon>
        <taxon>Fungi</taxon>
        <taxon>Dikarya</taxon>
        <taxon>Ascomycota</taxon>
        <taxon>Pezizomycotina</taxon>
        <taxon>Leotiomycetes</taxon>
        <taxon>Helotiales</taxon>
        <taxon>Sclerotiniaceae</taxon>
        <taxon>Sclerotinia</taxon>
    </lineage>
</organism>
<gene>
    <name evidence="2" type="ORF">OCU04_005263</name>
</gene>
<keyword evidence="1" id="KW-0175">Coiled coil</keyword>
<dbReference type="Proteomes" id="UP001152300">
    <property type="component" value="Unassembled WGS sequence"/>
</dbReference>
<protein>
    <submittedName>
        <fullName evidence="2">Uncharacterized protein</fullName>
    </submittedName>
</protein>
<dbReference type="AlphaFoldDB" id="A0A9X0ANS2"/>
<sequence>MGCKNHRGQPTLVPMSVKLEQEKIAKKEADHKLRLDKQAAWLKNYLEKKQAEEKKLAKKKDTEENAKKVAATIDFECIQKHYALVLKENGDSNELLIRLNFIADPPTDMMALMKVLPEYAPAITNVRINMIAPSQHGSREVHRQRMQDMNKLIGLLNSFPLTELNILVDIDDHDSFQQLKLAAAVNGLVFQDWTMDYQVMGGPEFYPIERYSSYSKRLRGVYRAEFGAH</sequence>
<reference evidence="2" key="1">
    <citation type="submission" date="2022-11" db="EMBL/GenBank/DDBJ databases">
        <title>Genome Resource of Sclerotinia nivalis Strain SnTB1, a Plant Pathogen Isolated from American Ginseng.</title>
        <authorList>
            <person name="Fan S."/>
        </authorList>
    </citation>
    <scope>NUCLEOTIDE SEQUENCE</scope>
    <source>
        <strain evidence="2">SnTB1</strain>
    </source>
</reference>
<dbReference type="OrthoDB" id="3508181at2759"/>
<dbReference type="EMBL" id="JAPEIS010000005">
    <property type="protein sequence ID" value="KAJ8066177.1"/>
    <property type="molecule type" value="Genomic_DNA"/>
</dbReference>